<dbReference type="InterPro" id="IPR003779">
    <property type="entry name" value="CMD-like"/>
</dbReference>
<dbReference type="PANTHER" id="PTHR33570:SF2">
    <property type="entry name" value="CARBOXYMUCONOLACTONE DECARBOXYLASE-LIKE DOMAIN-CONTAINING PROTEIN"/>
    <property type="match status" value="1"/>
</dbReference>
<gene>
    <name evidence="3" type="ORF">HEQ75_05430</name>
</gene>
<evidence type="ECO:0000313" key="3">
    <source>
        <dbReference type="EMBL" id="NKC30293.1"/>
    </source>
</evidence>
<feature type="domain" description="AB hydrolase-1" evidence="1">
    <location>
        <begin position="21"/>
        <end position="136"/>
    </location>
</feature>
<dbReference type="SUPFAM" id="SSF69118">
    <property type="entry name" value="AhpD-like"/>
    <property type="match status" value="1"/>
</dbReference>
<dbReference type="InterPro" id="IPR029058">
    <property type="entry name" value="AB_hydrolase_fold"/>
</dbReference>
<dbReference type="Gene3D" id="3.40.50.1820">
    <property type="entry name" value="alpha/beta hydrolase"/>
    <property type="match status" value="1"/>
</dbReference>
<dbReference type="EMBL" id="JAAVNE010000006">
    <property type="protein sequence ID" value="NKC30293.1"/>
    <property type="molecule type" value="Genomic_DNA"/>
</dbReference>
<evidence type="ECO:0000259" key="2">
    <source>
        <dbReference type="Pfam" id="PF02627"/>
    </source>
</evidence>
<reference evidence="3 4" key="1">
    <citation type="submission" date="2020-03" db="EMBL/GenBank/DDBJ databases">
        <title>Roseomonas selenitidurans sp. nov. isolated from urban soil.</title>
        <authorList>
            <person name="Liu H."/>
        </authorList>
    </citation>
    <scope>NUCLEOTIDE SEQUENCE [LARGE SCALE GENOMIC DNA]</scope>
    <source>
        <strain evidence="3 4">BU-1</strain>
    </source>
</reference>
<dbReference type="PRINTS" id="PR00111">
    <property type="entry name" value="ABHYDROLASE"/>
</dbReference>
<dbReference type="Pfam" id="PF02627">
    <property type="entry name" value="CMD"/>
    <property type="match status" value="1"/>
</dbReference>
<evidence type="ECO:0000259" key="1">
    <source>
        <dbReference type="Pfam" id="PF00561"/>
    </source>
</evidence>
<evidence type="ECO:0000313" key="4">
    <source>
        <dbReference type="Proteomes" id="UP000787635"/>
    </source>
</evidence>
<dbReference type="SUPFAM" id="SSF53474">
    <property type="entry name" value="alpha/beta-Hydrolases"/>
    <property type="match status" value="1"/>
</dbReference>
<dbReference type="InterPro" id="IPR052512">
    <property type="entry name" value="4CMD/NDH-1_regulator"/>
</dbReference>
<protein>
    <submittedName>
        <fullName evidence="3">Alpha/beta fold hydrolase</fullName>
    </submittedName>
</protein>
<dbReference type="Gene3D" id="1.20.1290.10">
    <property type="entry name" value="AhpD-like"/>
    <property type="match status" value="1"/>
</dbReference>
<comment type="caution">
    <text evidence="3">The sequence shown here is derived from an EMBL/GenBank/DDBJ whole genome shotgun (WGS) entry which is preliminary data.</text>
</comment>
<keyword evidence="4" id="KW-1185">Reference proteome</keyword>
<dbReference type="Pfam" id="PF00561">
    <property type="entry name" value="Abhydrolase_1"/>
    <property type="match status" value="1"/>
</dbReference>
<accession>A0ABX1E399</accession>
<name>A0ABX1E399_9PROT</name>
<feature type="domain" description="Carboxymuconolactone decarboxylase-like" evidence="2">
    <location>
        <begin position="291"/>
        <end position="374"/>
    </location>
</feature>
<dbReference type="Proteomes" id="UP000787635">
    <property type="component" value="Unassembled WGS sequence"/>
</dbReference>
<dbReference type="PANTHER" id="PTHR33570">
    <property type="entry name" value="4-CARBOXYMUCONOLACTONE DECARBOXYLASE FAMILY PROTEIN"/>
    <property type="match status" value="1"/>
</dbReference>
<dbReference type="InterPro" id="IPR029032">
    <property type="entry name" value="AhpD-like"/>
</dbReference>
<dbReference type="InterPro" id="IPR000073">
    <property type="entry name" value="AB_hydrolase_1"/>
</dbReference>
<keyword evidence="3" id="KW-0378">Hydrolase</keyword>
<sequence>MFLHLGDVVFHAKVEGPAAAPPVLLLHSIGTSLHVFDPQVDMLARTHRVIRMDMRGHGLSGVTDGDYSMDLHAADALALLDALGVRQAHVLGMSIGGRIAMALAVMAPERVLSLMLMDTALEFPPPEAWQERIDAVLEIGTQALVEVVMPRWVVDPSLASSQGLRQMLLRTDRRGYAGSAAALRDARASQVEGRITCPTTVMVGDRDIATPPELARAVQAAIPGSRYLEIAEAGHLPTLECPTASNDAIRAHFDGLAPAAGHEAGMAVRRAVLGEAHVARAGAAVTPMDAAFQDWITANIWGGIWTRPGLTRHTRSLLCIAMMAALARHEELELHLRATRNTGVTPEEVGEVLLQVGAYAGVPTANAALKLAKAVLEED</sequence>
<organism evidence="3 4">
    <name type="scientific">Falsiroseomonas selenitidurans</name>
    <dbReference type="NCBI Taxonomy" id="2716335"/>
    <lineage>
        <taxon>Bacteria</taxon>
        <taxon>Pseudomonadati</taxon>
        <taxon>Pseudomonadota</taxon>
        <taxon>Alphaproteobacteria</taxon>
        <taxon>Acetobacterales</taxon>
        <taxon>Roseomonadaceae</taxon>
        <taxon>Falsiroseomonas</taxon>
    </lineage>
</organism>
<dbReference type="GO" id="GO:0016787">
    <property type="term" value="F:hydrolase activity"/>
    <property type="evidence" value="ECO:0007669"/>
    <property type="project" value="UniProtKB-KW"/>
</dbReference>
<proteinExistence type="predicted"/>